<dbReference type="RefSeq" id="WP_004620169.1">
    <property type="nucleotide sequence ID" value="NZ_ACXX02000009.1"/>
</dbReference>
<accession>F1TEH1</accession>
<name>F1TEH1_9FIRM</name>
<evidence type="ECO:0000313" key="2">
    <source>
        <dbReference type="Proteomes" id="UP000003860"/>
    </source>
</evidence>
<proteinExistence type="predicted"/>
<comment type="caution">
    <text evidence="1">The sequence shown here is derived from an EMBL/GenBank/DDBJ whole genome shotgun (WGS) entry which is preliminary data.</text>
</comment>
<gene>
    <name evidence="1" type="ORF">Cpap_1529</name>
</gene>
<reference evidence="1" key="2">
    <citation type="submission" date="2011-01" db="EMBL/GenBank/DDBJ databases">
        <title>The Non-contiguous Finished genome of Clostridium papyrosolvens.</title>
        <authorList>
            <person name="Lucas S."/>
            <person name="Copeland A."/>
            <person name="Lapidus A."/>
            <person name="Cheng J.-F."/>
            <person name="Goodwin L."/>
            <person name="Pitluck S."/>
            <person name="Misra M."/>
            <person name="Chertkov O."/>
            <person name="Detter J.C."/>
            <person name="Han C."/>
            <person name="Tapia R."/>
            <person name="Land M."/>
            <person name="Hauser L."/>
            <person name="Kyrpides N."/>
            <person name="Ivanova N."/>
            <person name="Pagani I."/>
            <person name="Mouttaki H."/>
            <person name="He Z."/>
            <person name="Zhou J."/>
            <person name="Hemme C.L."/>
            <person name="Woyke T."/>
        </authorList>
    </citation>
    <scope>NUCLEOTIDE SEQUENCE [LARGE SCALE GENOMIC DNA]</scope>
    <source>
        <strain evidence="1">DSM 2782</strain>
    </source>
</reference>
<evidence type="ECO:0000313" key="1">
    <source>
        <dbReference type="EMBL" id="EGD47137.1"/>
    </source>
</evidence>
<reference evidence="1" key="1">
    <citation type="submission" date="2009-07" db="EMBL/GenBank/DDBJ databases">
        <authorList>
            <consortium name="US DOE Joint Genome Institute (JGI-PGF)"/>
            <person name="Lucas S."/>
            <person name="Copeland A."/>
            <person name="Lapidus A."/>
            <person name="Glavina del Rio T."/>
            <person name="Tice H."/>
            <person name="Bruce D."/>
            <person name="Goodwin L."/>
            <person name="Pitluck S."/>
            <person name="Larimer F."/>
            <person name="Land M.L."/>
            <person name="Mouttaki H."/>
            <person name="He Z."/>
            <person name="Zhou J."/>
            <person name="Hemme C.L."/>
        </authorList>
    </citation>
    <scope>NUCLEOTIDE SEQUENCE [LARGE SCALE GENOMIC DNA]</scope>
    <source>
        <strain evidence="1">DSM 2782</strain>
    </source>
</reference>
<dbReference type="Proteomes" id="UP000003860">
    <property type="component" value="Unassembled WGS sequence"/>
</dbReference>
<dbReference type="STRING" id="588581.Cpap_1529"/>
<protein>
    <submittedName>
        <fullName evidence="1">Uncharacterized protein</fullName>
    </submittedName>
</protein>
<keyword evidence="2" id="KW-1185">Reference proteome</keyword>
<organism evidence="1 2">
    <name type="scientific">Ruminiclostridium papyrosolvens DSM 2782</name>
    <dbReference type="NCBI Taxonomy" id="588581"/>
    <lineage>
        <taxon>Bacteria</taxon>
        <taxon>Bacillati</taxon>
        <taxon>Bacillota</taxon>
        <taxon>Clostridia</taxon>
        <taxon>Eubacteriales</taxon>
        <taxon>Oscillospiraceae</taxon>
        <taxon>Ruminiclostridium</taxon>
    </lineage>
</organism>
<dbReference type="AlphaFoldDB" id="F1TEH1"/>
<dbReference type="OrthoDB" id="2087916at2"/>
<dbReference type="EMBL" id="ACXX02000009">
    <property type="protein sequence ID" value="EGD47137.1"/>
    <property type="molecule type" value="Genomic_DNA"/>
</dbReference>
<dbReference type="eggNOG" id="ENOG502ZS21">
    <property type="taxonomic scope" value="Bacteria"/>
</dbReference>
<sequence>MFDLTYFKNRGDVEPQCILVENDVYGIVDRLREIDSGYFVVFNPDTQRFELHHSEQIDGSYCLTFPYEELDERAVTKTLETSSARAKIIRAEMIAHNEKIERDRNNKIQDETSWKTREMYHYALRHGVDGEIDSAAYSTKWA</sequence>